<keyword evidence="2" id="KW-1185">Reference proteome</keyword>
<organism evidence="1 2">
    <name type="scientific">Microbispora rosea</name>
    <dbReference type="NCBI Taxonomy" id="58117"/>
    <lineage>
        <taxon>Bacteria</taxon>
        <taxon>Bacillati</taxon>
        <taxon>Actinomycetota</taxon>
        <taxon>Actinomycetes</taxon>
        <taxon>Streptosporangiales</taxon>
        <taxon>Streptosporangiaceae</taxon>
        <taxon>Microbispora</taxon>
    </lineage>
</organism>
<dbReference type="Proteomes" id="UP000186096">
    <property type="component" value="Unassembled WGS sequence"/>
</dbReference>
<dbReference type="EMBL" id="FTNI01000029">
    <property type="protein sequence ID" value="SIS12260.1"/>
    <property type="molecule type" value="Genomic_DNA"/>
</dbReference>
<sequence length="221" mass="24393">MILTLFILYALTLGPASPVSGRFVVERATPEAVEVFTMDWSDWLKEPYDSRIEPFNYALDAAMQRTEAHPKDLAPPYLLKRPYRLVAPYITERGRALAAAPLTGVAWPDHVRTPFTIIPVVRQVRHSKAELEAVLDALMSPAGDPRILGGHIDVERNRAVIEVNDVDLQLRRQLAQEYGSDLVAIQWSPGEARDSLTTSKAFGDRLAMGPLISLVGAPSPG</sequence>
<reference evidence="2" key="1">
    <citation type="submission" date="2017-01" db="EMBL/GenBank/DDBJ databases">
        <authorList>
            <person name="Varghese N."/>
            <person name="Submissions S."/>
        </authorList>
    </citation>
    <scope>NUCLEOTIDE SEQUENCE [LARGE SCALE GENOMIC DNA]</scope>
    <source>
        <strain evidence="2">ATCC 12950</strain>
    </source>
</reference>
<evidence type="ECO:0000313" key="1">
    <source>
        <dbReference type="EMBL" id="SIS12260.1"/>
    </source>
</evidence>
<accession>A0A1N7GI87</accession>
<name>A0A1N7GI87_9ACTN</name>
<gene>
    <name evidence="1" type="ORF">SAMN05421833_12947</name>
</gene>
<dbReference type="AlphaFoldDB" id="A0A1N7GI87"/>
<protein>
    <submittedName>
        <fullName evidence="1">Uncharacterized protein</fullName>
    </submittedName>
</protein>
<proteinExistence type="predicted"/>
<evidence type="ECO:0000313" key="2">
    <source>
        <dbReference type="Proteomes" id="UP000186096"/>
    </source>
</evidence>
<dbReference type="STRING" id="58117.SAMN05421833_12947"/>